<dbReference type="SUPFAM" id="SSF50447">
    <property type="entry name" value="Translation proteins"/>
    <property type="match status" value="1"/>
</dbReference>
<dbReference type="GO" id="GO:0006364">
    <property type="term" value="P:rRNA processing"/>
    <property type="evidence" value="ECO:0007669"/>
    <property type="project" value="UniProtKB-UniRule"/>
</dbReference>
<dbReference type="PANTHER" id="PTHR33692:SF1">
    <property type="entry name" value="RIBOSOME MATURATION FACTOR RIMM"/>
    <property type="match status" value="1"/>
</dbReference>
<dbReference type="AlphaFoldDB" id="A0A1L8SSU1"/>
<feature type="domain" description="Ribosome maturation factor RimM PRC barrel" evidence="7">
    <location>
        <begin position="102"/>
        <end position="169"/>
    </location>
</feature>
<dbReference type="GO" id="GO:0005737">
    <property type="term" value="C:cytoplasm"/>
    <property type="evidence" value="ECO:0007669"/>
    <property type="project" value="UniProtKB-SubCell"/>
</dbReference>
<dbReference type="Gene3D" id="2.30.30.240">
    <property type="entry name" value="PRC-barrel domain"/>
    <property type="match status" value="1"/>
</dbReference>
<comment type="subcellular location">
    <subcellularLocation>
        <location evidence="5">Cytoplasm</location>
    </subcellularLocation>
</comment>
<evidence type="ECO:0000313" key="9">
    <source>
        <dbReference type="Proteomes" id="UP000183700"/>
    </source>
</evidence>
<dbReference type="InterPro" id="IPR011961">
    <property type="entry name" value="RimM"/>
</dbReference>
<dbReference type="InterPro" id="IPR002676">
    <property type="entry name" value="RimM_N"/>
</dbReference>
<dbReference type="InterPro" id="IPR009000">
    <property type="entry name" value="Transl_B-barrel_sf"/>
</dbReference>
<feature type="domain" description="RimM N-terminal" evidence="6">
    <location>
        <begin position="7"/>
        <end position="89"/>
    </location>
</feature>
<dbReference type="PANTHER" id="PTHR33692">
    <property type="entry name" value="RIBOSOME MATURATION FACTOR RIMM"/>
    <property type="match status" value="1"/>
</dbReference>
<dbReference type="GO" id="GO:0043022">
    <property type="term" value="F:ribosome binding"/>
    <property type="evidence" value="ECO:0007669"/>
    <property type="project" value="InterPro"/>
</dbReference>
<evidence type="ECO:0000256" key="3">
    <source>
        <dbReference type="ARBA" id="ARBA00022552"/>
    </source>
</evidence>
<sequence>MTNYYKVGKIVNTHGIRGEVRVISTTDFTEERYQVGEKLFLFREDQEVLPLTIASYRRHKNFDLLSFEGYPNINQVEAFRDGILKISEKQLTELNEHEYYYHEIIGLTVIDEEDREIGKITEILSPGANDVWVVKRKGQKDALIPYIESVVTDIDLTEGTVHVELPEGLLDDAD</sequence>
<comment type="caution">
    <text evidence="8">The sequence shown here is derived from an EMBL/GenBank/DDBJ whole genome shotgun (WGS) entry which is preliminary data.</text>
</comment>
<proteinExistence type="inferred from homology"/>
<accession>A0A1L8SSU1</accession>
<dbReference type="Proteomes" id="UP000183700">
    <property type="component" value="Unassembled WGS sequence"/>
</dbReference>
<evidence type="ECO:0000259" key="7">
    <source>
        <dbReference type="Pfam" id="PF24986"/>
    </source>
</evidence>
<comment type="similarity">
    <text evidence="5">Belongs to the RimM family.</text>
</comment>
<dbReference type="OrthoDB" id="9810331at2"/>
<protein>
    <recommendedName>
        <fullName evidence="5">Ribosome maturation factor RimM</fullName>
    </recommendedName>
</protein>
<evidence type="ECO:0000256" key="5">
    <source>
        <dbReference type="HAMAP-Rule" id="MF_00014"/>
    </source>
</evidence>
<keyword evidence="1 5" id="KW-0963">Cytoplasm</keyword>
<dbReference type="InterPro" id="IPR036976">
    <property type="entry name" value="RimM_N_sf"/>
</dbReference>
<organism evidence="8 9">
    <name type="scientific">Enterococcus devriesei</name>
    <dbReference type="NCBI Taxonomy" id="319970"/>
    <lineage>
        <taxon>Bacteria</taxon>
        <taxon>Bacillati</taxon>
        <taxon>Bacillota</taxon>
        <taxon>Bacilli</taxon>
        <taxon>Lactobacillales</taxon>
        <taxon>Enterococcaceae</taxon>
        <taxon>Enterococcus</taxon>
    </lineage>
</organism>
<dbReference type="HAMAP" id="MF_00014">
    <property type="entry name" value="Ribosome_mat_RimM"/>
    <property type="match status" value="1"/>
</dbReference>
<comment type="function">
    <text evidence="5">An accessory protein needed during the final step in the assembly of 30S ribosomal subunit, possibly for assembly of the head region. Essential for efficient processing of 16S rRNA. May be needed both before and after RbfA during the maturation of 16S rRNA. It has affinity for free ribosomal 30S subunits but not for 70S ribosomes.</text>
</comment>
<name>A0A1L8SSU1_9ENTE</name>
<comment type="subunit">
    <text evidence="5">Binds ribosomal protein uS19.</text>
</comment>
<keyword evidence="2 5" id="KW-0690">Ribosome biogenesis</keyword>
<dbReference type="Pfam" id="PF01782">
    <property type="entry name" value="RimM"/>
    <property type="match status" value="1"/>
</dbReference>
<dbReference type="Pfam" id="PF24986">
    <property type="entry name" value="PRC_RimM"/>
    <property type="match status" value="1"/>
</dbReference>
<evidence type="ECO:0000256" key="2">
    <source>
        <dbReference type="ARBA" id="ARBA00022517"/>
    </source>
</evidence>
<evidence type="ECO:0000259" key="6">
    <source>
        <dbReference type="Pfam" id="PF01782"/>
    </source>
</evidence>
<dbReference type="GO" id="GO:0005840">
    <property type="term" value="C:ribosome"/>
    <property type="evidence" value="ECO:0007669"/>
    <property type="project" value="InterPro"/>
</dbReference>
<comment type="domain">
    <text evidence="5">The PRC barrel domain binds ribosomal protein uS19.</text>
</comment>
<gene>
    <name evidence="5" type="primary">rimM</name>
    <name evidence="8" type="ORF">RV00_GL003120</name>
</gene>
<dbReference type="EMBL" id="JXKM01000009">
    <property type="protein sequence ID" value="OJG35101.1"/>
    <property type="molecule type" value="Genomic_DNA"/>
</dbReference>
<keyword evidence="9" id="KW-1185">Reference proteome</keyword>
<keyword evidence="4 5" id="KW-0143">Chaperone</keyword>
<dbReference type="SUPFAM" id="SSF50346">
    <property type="entry name" value="PRC-barrel domain"/>
    <property type="match status" value="1"/>
</dbReference>
<dbReference type="NCBIfam" id="TIGR02273">
    <property type="entry name" value="16S_RimM"/>
    <property type="match status" value="1"/>
</dbReference>
<dbReference type="InterPro" id="IPR011033">
    <property type="entry name" value="PRC_barrel-like_sf"/>
</dbReference>
<evidence type="ECO:0000313" key="8">
    <source>
        <dbReference type="EMBL" id="OJG35101.1"/>
    </source>
</evidence>
<dbReference type="RefSeq" id="WP_071862879.1">
    <property type="nucleotide sequence ID" value="NZ_CAURXW010000041.1"/>
</dbReference>
<reference evidence="8 9" key="1">
    <citation type="submission" date="2014-12" db="EMBL/GenBank/DDBJ databases">
        <title>Draft genome sequences of 29 type strains of Enterococci.</title>
        <authorList>
            <person name="Zhong Z."/>
            <person name="Sun Z."/>
            <person name="Liu W."/>
            <person name="Zhang W."/>
            <person name="Zhang H."/>
        </authorList>
    </citation>
    <scope>NUCLEOTIDE SEQUENCE [LARGE SCALE GENOMIC DNA]</scope>
    <source>
        <strain evidence="8 9">DSM 22802</strain>
    </source>
</reference>
<dbReference type="STRING" id="319970.RV00_GL003120"/>
<dbReference type="InterPro" id="IPR056792">
    <property type="entry name" value="PRC_RimM"/>
</dbReference>
<evidence type="ECO:0000256" key="1">
    <source>
        <dbReference type="ARBA" id="ARBA00022490"/>
    </source>
</evidence>
<evidence type="ECO:0000256" key="4">
    <source>
        <dbReference type="ARBA" id="ARBA00023186"/>
    </source>
</evidence>
<dbReference type="GO" id="GO:0042274">
    <property type="term" value="P:ribosomal small subunit biogenesis"/>
    <property type="evidence" value="ECO:0007669"/>
    <property type="project" value="UniProtKB-UniRule"/>
</dbReference>
<keyword evidence="3 5" id="KW-0698">rRNA processing</keyword>
<dbReference type="Gene3D" id="2.40.30.60">
    <property type="entry name" value="RimM"/>
    <property type="match status" value="1"/>
</dbReference>